<dbReference type="Gene3D" id="3.40.50.1820">
    <property type="entry name" value="alpha/beta hydrolase"/>
    <property type="match status" value="1"/>
</dbReference>
<feature type="chain" id="PRO_5046879972" evidence="4">
    <location>
        <begin position="23"/>
        <end position="322"/>
    </location>
</feature>
<dbReference type="InterPro" id="IPR016986">
    <property type="entry name" value="UCP031982_abhydr"/>
</dbReference>
<evidence type="ECO:0000256" key="1">
    <source>
        <dbReference type="ARBA" id="ARBA00022801"/>
    </source>
</evidence>
<dbReference type="Proteomes" id="UP001058290">
    <property type="component" value="Chromosome"/>
</dbReference>
<dbReference type="PIRSF" id="PIRSF031982">
    <property type="entry name" value="UCP031982_abhydr"/>
    <property type="match status" value="1"/>
</dbReference>
<dbReference type="SUPFAM" id="SSF53474">
    <property type="entry name" value="alpha/beta-Hydrolases"/>
    <property type="match status" value="1"/>
</dbReference>
<protein>
    <submittedName>
        <fullName evidence="5">Dienelactone hydrolase</fullName>
    </submittedName>
</protein>
<dbReference type="RefSeq" id="WP_260718759.1">
    <property type="nucleotide sequence ID" value="NZ_CP104377.1"/>
</dbReference>
<keyword evidence="3" id="KW-0443">Lipid metabolism</keyword>
<keyword evidence="1 5" id="KW-0378">Hydrolase</keyword>
<evidence type="ECO:0000313" key="6">
    <source>
        <dbReference type="Proteomes" id="UP001058290"/>
    </source>
</evidence>
<dbReference type="InterPro" id="IPR029058">
    <property type="entry name" value="AB_hydrolase_fold"/>
</dbReference>
<keyword evidence="2" id="KW-0442">Lipid degradation</keyword>
<gene>
    <name evidence="5" type="ORF">N4T19_18770</name>
</gene>
<evidence type="ECO:0000256" key="3">
    <source>
        <dbReference type="ARBA" id="ARBA00023098"/>
    </source>
</evidence>
<evidence type="ECO:0000313" key="5">
    <source>
        <dbReference type="EMBL" id="UXC17722.1"/>
    </source>
</evidence>
<dbReference type="GO" id="GO:0016787">
    <property type="term" value="F:hydrolase activity"/>
    <property type="evidence" value="ECO:0007669"/>
    <property type="project" value="UniProtKB-KW"/>
</dbReference>
<keyword evidence="4" id="KW-0732">Signal</keyword>
<organism evidence="5 6">
    <name type="scientific">Comamonas squillarum</name>
    <dbReference type="NCBI Taxonomy" id="2977320"/>
    <lineage>
        <taxon>Bacteria</taxon>
        <taxon>Pseudomonadati</taxon>
        <taxon>Pseudomonadota</taxon>
        <taxon>Betaproteobacteria</taxon>
        <taxon>Burkholderiales</taxon>
        <taxon>Comamonadaceae</taxon>
        <taxon>Comamonas</taxon>
    </lineage>
</organism>
<reference evidence="5" key="1">
    <citation type="submission" date="2022-09" db="EMBL/GenBank/DDBJ databases">
        <title>Bacterial diversity in gut of crayfish and pufferfish.</title>
        <authorList>
            <person name="Huang Y."/>
        </authorList>
    </citation>
    <scope>NUCLEOTIDE SEQUENCE</scope>
    <source>
        <strain evidence="5">PR12</strain>
    </source>
</reference>
<sequence>MKRCRSALLAALLASIAMLAQGAGLHRFTVAGEPPLQALLWTPCAQPPALLKRGPFEVMATEDCPVAASGKLPWVVISHGYGGSALSHWNMAAALADGGIAVLSLNHSLDSALNLAQGGSFAALEARPADVRRAIDGVLADSRWRAVLDAQRIGFLGFSRGAYTGLVLAGARPDFAQLAGHCPEPPSPLCQAIAQGQIPALKPQPEPRIKAMVLADPLAAFGASSGLKKLKLPLQLWASEQGGDGVPAGSVQALAALLPAGKADKPPLHVVAGAAHFAFLAPCSAQLAAAAPQICSDPAGFDRRAFQPRWAAEVLAFFRQKL</sequence>
<evidence type="ECO:0000256" key="4">
    <source>
        <dbReference type="SAM" id="SignalP"/>
    </source>
</evidence>
<dbReference type="PANTHER" id="PTHR10272">
    <property type="entry name" value="PLATELET-ACTIVATING FACTOR ACETYLHYDROLASE"/>
    <property type="match status" value="1"/>
</dbReference>
<dbReference type="PANTHER" id="PTHR10272:SF0">
    <property type="entry name" value="PLATELET-ACTIVATING FACTOR ACETYLHYDROLASE"/>
    <property type="match status" value="1"/>
</dbReference>
<evidence type="ECO:0000256" key="2">
    <source>
        <dbReference type="ARBA" id="ARBA00022963"/>
    </source>
</evidence>
<name>A0ABY5ZUS6_9BURK</name>
<feature type="signal peptide" evidence="4">
    <location>
        <begin position="1"/>
        <end position="22"/>
    </location>
</feature>
<keyword evidence="6" id="KW-1185">Reference proteome</keyword>
<proteinExistence type="predicted"/>
<accession>A0ABY5ZUS6</accession>
<dbReference type="EMBL" id="CP104377">
    <property type="protein sequence ID" value="UXC17722.1"/>
    <property type="molecule type" value="Genomic_DNA"/>
</dbReference>